<reference evidence="1 2" key="1">
    <citation type="submission" date="2021-07" db="EMBL/GenBank/DDBJ databases">
        <authorList>
            <person name="Palmer J.M."/>
        </authorList>
    </citation>
    <scope>NUCLEOTIDE SEQUENCE [LARGE SCALE GENOMIC DNA]</scope>
    <source>
        <strain evidence="1 2">AT_MEX2019</strain>
        <tissue evidence="1">Muscle</tissue>
    </source>
</reference>
<evidence type="ECO:0000313" key="2">
    <source>
        <dbReference type="Proteomes" id="UP001345963"/>
    </source>
</evidence>
<organism evidence="1 2">
    <name type="scientific">Ataeniobius toweri</name>
    <dbReference type="NCBI Taxonomy" id="208326"/>
    <lineage>
        <taxon>Eukaryota</taxon>
        <taxon>Metazoa</taxon>
        <taxon>Chordata</taxon>
        <taxon>Craniata</taxon>
        <taxon>Vertebrata</taxon>
        <taxon>Euteleostomi</taxon>
        <taxon>Actinopterygii</taxon>
        <taxon>Neopterygii</taxon>
        <taxon>Teleostei</taxon>
        <taxon>Neoteleostei</taxon>
        <taxon>Acanthomorphata</taxon>
        <taxon>Ovalentaria</taxon>
        <taxon>Atherinomorphae</taxon>
        <taxon>Cyprinodontiformes</taxon>
        <taxon>Goodeidae</taxon>
        <taxon>Ataeniobius</taxon>
    </lineage>
</organism>
<sequence>MPLGEDGHAWKKKTSDIKEKFDFKDILGTASIPVGCLSTLIGPDGPSLCLSDLSSVTILLSVYIPP</sequence>
<evidence type="ECO:0000313" key="1">
    <source>
        <dbReference type="EMBL" id="MED6236573.1"/>
    </source>
</evidence>
<name>A0ABU7AFB6_9TELE</name>
<accession>A0ABU7AFB6</accession>
<gene>
    <name evidence="1" type="ORF">ATANTOWER_011221</name>
</gene>
<protein>
    <submittedName>
        <fullName evidence="1">Uncharacterized protein</fullName>
    </submittedName>
</protein>
<proteinExistence type="predicted"/>
<comment type="caution">
    <text evidence="1">The sequence shown here is derived from an EMBL/GenBank/DDBJ whole genome shotgun (WGS) entry which is preliminary data.</text>
</comment>
<dbReference type="Proteomes" id="UP001345963">
    <property type="component" value="Unassembled WGS sequence"/>
</dbReference>
<dbReference type="EMBL" id="JAHUTI010012282">
    <property type="protein sequence ID" value="MED6236573.1"/>
    <property type="molecule type" value="Genomic_DNA"/>
</dbReference>
<keyword evidence="2" id="KW-1185">Reference proteome</keyword>